<feature type="binding site" evidence="10">
    <location>
        <position position="375"/>
    </location>
    <ligand>
        <name>Zn(2+)</name>
        <dbReference type="ChEBI" id="CHEBI:29105"/>
        <note>catalytic</note>
    </ligand>
</feature>
<keyword evidence="7" id="KW-0482">Metalloprotease</keyword>
<protein>
    <submittedName>
        <fullName evidence="12">Putativedisintegrin and metalloproteinase with thrombospondin motifs 16</fullName>
    </submittedName>
</protein>
<name>A0A1B0EVJ6_LUTLO</name>
<evidence type="ECO:0000256" key="8">
    <source>
        <dbReference type="ARBA" id="ARBA00023157"/>
    </source>
</evidence>
<dbReference type="InterPro" id="IPR024079">
    <property type="entry name" value="MetalloPept_cat_dom_sf"/>
</dbReference>
<evidence type="ECO:0000313" key="13">
    <source>
        <dbReference type="EnsemblMetazoa" id="LLOJ006280-PA"/>
    </source>
</evidence>
<evidence type="ECO:0000259" key="11">
    <source>
        <dbReference type="PROSITE" id="PS50215"/>
    </source>
</evidence>
<dbReference type="Gene3D" id="3.40.1620.60">
    <property type="match status" value="1"/>
</dbReference>
<dbReference type="InterPro" id="IPR036383">
    <property type="entry name" value="TSP1_rpt_sf"/>
</dbReference>
<organism evidence="13 14">
    <name type="scientific">Lutzomyia longipalpis</name>
    <name type="common">Sand fly</name>
    <dbReference type="NCBI Taxonomy" id="7200"/>
    <lineage>
        <taxon>Eukaryota</taxon>
        <taxon>Metazoa</taxon>
        <taxon>Ecdysozoa</taxon>
        <taxon>Arthropoda</taxon>
        <taxon>Hexapoda</taxon>
        <taxon>Insecta</taxon>
        <taxon>Pterygota</taxon>
        <taxon>Neoptera</taxon>
        <taxon>Endopterygota</taxon>
        <taxon>Diptera</taxon>
        <taxon>Nematocera</taxon>
        <taxon>Psychodoidea</taxon>
        <taxon>Psychodidae</taxon>
        <taxon>Lutzomyia</taxon>
        <taxon>Lutzomyia</taxon>
    </lineage>
</organism>
<dbReference type="PANTHER" id="PTHR13723">
    <property type="entry name" value="ADAMTS A DISINTEGRIN AND METALLOPROTEASE WITH THROMBOSPONDIN MOTIFS PROTEASE"/>
    <property type="match status" value="1"/>
</dbReference>
<evidence type="ECO:0000256" key="1">
    <source>
        <dbReference type="ARBA" id="ARBA00022670"/>
    </source>
</evidence>
<keyword evidence="9" id="KW-0325">Glycoprotein</keyword>
<evidence type="ECO:0000256" key="2">
    <source>
        <dbReference type="ARBA" id="ARBA00022723"/>
    </source>
</evidence>
<dbReference type="Pfam" id="PF01421">
    <property type="entry name" value="Reprolysin"/>
    <property type="match status" value="1"/>
</dbReference>
<comment type="caution">
    <text evidence="10">Lacks conserved residue(s) required for the propagation of feature annotation.</text>
</comment>
<dbReference type="Pfam" id="PF01562">
    <property type="entry name" value="Pep_M12B_propep"/>
    <property type="match status" value="1"/>
</dbReference>
<accession>A0A1B0EVJ6</accession>
<feature type="domain" description="Peptidase M12B" evidence="11">
    <location>
        <begin position="198"/>
        <end position="423"/>
    </location>
</feature>
<evidence type="ECO:0000256" key="5">
    <source>
        <dbReference type="ARBA" id="ARBA00022801"/>
    </source>
</evidence>
<dbReference type="VEuPathDB" id="VectorBase:LLONM1_002796"/>
<evidence type="ECO:0000256" key="7">
    <source>
        <dbReference type="ARBA" id="ARBA00023049"/>
    </source>
</evidence>
<feature type="binding site" evidence="10">
    <location>
        <position position="365"/>
    </location>
    <ligand>
        <name>Zn(2+)</name>
        <dbReference type="ChEBI" id="CHEBI:29105"/>
        <note>catalytic</note>
    </ligand>
</feature>
<dbReference type="PROSITE" id="PS50215">
    <property type="entry name" value="ADAM_MEPRO"/>
    <property type="match status" value="1"/>
</dbReference>
<reference evidence="14" key="1">
    <citation type="submission" date="2012-05" db="EMBL/GenBank/DDBJ databases">
        <title>Whole Genome Assembly of Lutzomyia longipalpis.</title>
        <authorList>
            <person name="Richards S."/>
            <person name="Qu C."/>
            <person name="Dillon R."/>
            <person name="Worley K."/>
            <person name="Scherer S."/>
            <person name="Batterton M."/>
            <person name="Taylor A."/>
            <person name="Hawes A."/>
            <person name="Hernandez B."/>
            <person name="Kovar C."/>
            <person name="Mandapat C."/>
            <person name="Pham C."/>
            <person name="Qu C."/>
            <person name="Jing C."/>
            <person name="Bess C."/>
            <person name="Bandaranaike D."/>
            <person name="Ngo D."/>
            <person name="Ongeri F."/>
            <person name="Arias F."/>
            <person name="Lara F."/>
            <person name="Weissenberger G."/>
            <person name="Kamau G."/>
            <person name="Han H."/>
            <person name="Shen H."/>
            <person name="Dinh H."/>
            <person name="Khalil I."/>
            <person name="Jones J."/>
            <person name="Shafer J."/>
            <person name="Jayaseelan J."/>
            <person name="Quiroz J."/>
            <person name="Blankenburg K."/>
            <person name="Nguyen L."/>
            <person name="Jackson L."/>
            <person name="Francisco L."/>
            <person name="Tang L.-Y."/>
            <person name="Pu L.-L."/>
            <person name="Perales L."/>
            <person name="Lorensuhewa L."/>
            <person name="Munidasa M."/>
            <person name="Coyle M."/>
            <person name="Taylor M."/>
            <person name="Puazo M."/>
            <person name="Firestine M."/>
            <person name="Scheel M."/>
            <person name="Javaid M."/>
            <person name="Wang M."/>
            <person name="Li M."/>
            <person name="Tabassum N."/>
            <person name="Saada N."/>
            <person name="Osuji N."/>
            <person name="Aqrawi P."/>
            <person name="Fu Q."/>
            <person name="Thornton R."/>
            <person name="Raj R."/>
            <person name="Goodspeed R."/>
            <person name="Mata R."/>
            <person name="Najjar R."/>
            <person name="Gubbala S."/>
            <person name="Lee S."/>
            <person name="Denson S."/>
            <person name="Patil S."/>
            <person name="Macmil S."/>
            <person name="Qi S."/>
            <person name="Matskevitch T."/>
            <person name="Palculict T."/>
            <person name="Mathew T."/>
            <person name="Vee V."/>
            <person name="Velamala V."/>
            <person name="Korchina V."/>
            <person name="Cai W."/>
            <person name="Liu W."/>
            <person name="Dai W."/>
            <person name="Zou X."/>
            <person name="Zhu Y."/>
            <person name="Zhang Y."/>
            <person name="Wu Y.-Q."/>
            <person name="Xin Y."/>
            <person name="Nazarath L."/>
            <person name="Kovar C."/>
            <person name="Han Y."/>
            <person name="Muzny D."/>
            <person name="Gibbs R."/>
        </authorList>
    </citation>
    <scope>NUCLEOTIDE SEQUENCE [LARGE SCALE GENOMIC DNA]</scope>
    <source>
        <strain evidence="14">Jacobina</strain>
    </source>
</reference>
<feature type="active site" evidence="10">
    <location>
        <position position="366"/>
    </location>
</feature>
<evidence type="ECO:0000313" key="12">
    <source>
        <dbReference type="EMBL" id="MBC1168941.1"/>
    </source>
</evidence>
<evidence type="ECO:0000256" key="6">
    <source>
        <dbReference type="ARBA" id="ARBA00022833"/>
    </source>
</evidence>
<sequence length="749" mass="84285">MNSNELGYYFETDSPNSVPDYEILPLVIAERSAFGDAGQRNLHVNFSAFNQPISLQLLPNRQLVSPQMRAVEIDQDGIAVEIPPDDRECHFLSSGDILAAVSICDADEEEAMNGIVILGEDALEIRPLNTRLRQLLTVQEALVDTPTPHHGIPHLIRRSAHLPAPLNEDYSMRNDLELLDDDKTSSWTSKLGFRDMKSTIELGVFFDEAAYRIFGPFFRHDMQKLRNMILAYLNGVQALYHHPTLSEEVEIVVVYMEIMRQQPRDMPHYDGERNALLDSFCAYQKRLNSASDTDPEHWDMAVYISGLDFFAWEHGKRNGVTMGLATVGGVCIPDYNCVVAEFGTTNSFGKPYPSTGFTSVFILAHEIGHNLGMHHDGTGNPCPKDGYVMSPSRGVDGETTWSTCSADVVRSLRRFATCLMDKPDSVATDRDAWIFEGVPGRTWTARKQCQLLLLDQDALATESSGMCRNLHCRTPHRSGFYFAGPALEGTECERGKSCQGGECLPAKNTPARPQKPIREGGWSEWKKEKCASGCIDGSRGYQARKRQCTNPRPLNTDRGCEGHSYAVDLCSDDHLCRRRRTIEDFATAKCKEFSRKLPELDKKAPGMQAPHEPGRLWMGCAIFCKRTDTGAYYTPRLELNDLAIDPYFPDGTWCHREGGEDFFCRQHHCLPESFHLQKGDPWLFGEDFLLPGNAAPNSREINENLLLYHSLNANGHPQVKHLNPQDIPDWTDDSNWMDNDYLDLNLIAP</sequence>
<dbReference type="EMBL" id="GITU01000238">
    <property type="protein sequence ID" value="MBC1168941.1"/>
    <property type="molecule type" value="Transcribed_RNA"/>
</dbReference>
<evidence type="ECO:0000256" key="9">
    <source>
        <dbReference type="ARBA" id="ARBA00023180"/>
    </source>
</evidence>
<dbReference type="EnsemblMetazoa" id="LLOJ006280-RA">
    <property type="protein sequence ID" value="LLOJ006280-PA"/>
    <property type="gene ID" value="LLOJ006280"/>
</dbReference>
<dbReference type="InterPro" id="IPR041645">
    <property type="entry name" value="ADAMTS_CR_2"/>
</dbReference>
<evidence type="ECO:0000256" key="3">
    <source>
        <dbReference type="ARBA" id="ARBA00022729"/>
    </source>
</evidence>
<keyword evidence="5" id="KW-0378">Hydrolase</keyword>
<dbReference type="EMBL" id="AJWK01020279">
    <property type="status" value="NOT_ANNOTATED_CDS"/>
    <property type="molecule type" value="Genomic_DNA"/>
</dbReference>
<dbReference type="InterPro" id="IPR002870">
    <property type="entry name" value="Peptidase_M12B_N"/>
</dbReference>
<dbReference type="SUPFAM" id="SSF55486">
    <property type="entry name" value="Metalloproteases ('zincins'), catalytic domain"/>
    <property type="match status" value="1"/>
</dbReference>
<dbReference type="InterPro" id="IPR050439">
    <property type="entry name" value="ADAMTS_ADAMTS-like"/>
</dbReference>
<dbReference type="Gene3D" id="2.20.100.10">
    <property type="entry name" value="Thrombospondin type-1 (TSP1) repeat"/>
    <property type="match status" value="1"/>
</dbReference>
<keyword evidence="1" id="KW-0645">Protease</keyword>
<dbReference type="GO" id="GO:0031012">
    <property type="term" value="C:extracellular matrix"/>
    <property type="evidence" value="ECO:0007669"/>
    <property type="project" value="TreeGrafter"/>
</dbReference>
<dbReference type="GO" id="GO:0046872">
    <property type="term" value="F:metal ion binding"/>
    <property type="evidence" value="ECO:0007669"/>
    <property type="project" value="UniProtKB-KW"/>
</dbReference>
<keyword evidence="3" id="KW-0732">Signal</keyword>
<dbReference type="Proteomes" id="UP000092461">
    <property type="component" value="Unassembled WGS sequence"/>
</dbReference>
<keyword evidence="2 10" id="KW-0479">Metal-binding</keyword>
<evidence type="ECO:0000256" key="4">
    <source>
        <dbReference type="ARBA" id="ARBA00022737"/>
    </source>
</evidence>
<dbReference type="AlphaFoldDB" id="A0A1B0EVJ6"/>
<keyword evidence="6 10" id="KW-0862">Zinc</keyword>
<dbReference type="GO" id="GO:0030198">
    <property type="term" value="P:extracellular matrix organization"/>
    <property type="evidence" value="ECO:0007669"/>
    <property type="project" value="TreeGrafter"/>
</dbReference>
<dbReference type="GO" id="GO:0007229">
    <property type="term" value="P:integrin-mediated signaling pathway"/>
    <property type="evidence" value="ECO:0007669"/>
    <property type="project" value="UniProtKB-KW"/>
</dbReference>
<proteinExistence type="predicted"/>
<evidence type="ECO:0000313" key="14">
    <source>
        <dbReference type="Proteomes" id="UP000092461"/>
    </source>
</evidence>
<reference evidence="12" key="2">
    <citation type="journal article" date="2020" name="BMC">
        <title>Leishmania infection induces a limited differential gene expression in the sand fly midgut.</title>
        <authorList>
            <person name="Coutinho-Abreu I.V."/>
            <person name="Serafim T.D."/>
            <person name="Meneses C."/>
            <person name="Kamhawi S."/>
            <person name="Oliveira F."/>
            <person name="Valenzuela J.G."/>
        </authorList>
    </citation>
    <scope>NUCLEOTIDE SEQUENCE</scope>
    <source>
        <strain evidence="12">Jacobina</strain>
        <tissue evidence="12">Midgut</tissue>
    </source>
</reference>
<keyword evidence="4" id="KW-0677">Repeat</keyword>
<dbReference type="GO" id="GO:0006508">
    <property type="term" value="P:proteolysis"/>
    <property type="evidence" value="ECO:0007669"/>
    <property type="project" value="UniProtKB-KW"/>
</dbReference>
<keyword evidence="14" id="KW-1185">Reference proteome</keyword>
<dbReference type="GO" id="GO:0004222">
    <property type="term" value="F:metalloendopeptidase activity"/>
    <property type="evidence" value="ECO:0007669"/>
    <property type="project" value="InterPro"/>
</dbReference>
<dbReference type="Gene3D" id="3.40.390.10">
    <property type="entry name" value="Collagenase (Catalytic Domain)"/>
    <property type="match status" value="1"/>
</dbReference>
<reference evidence="13" key="3">
    <citation type="submission" date="2020-05" db="UniProtKB">
        <authorList>
            <consortium name="EnsemblMetazoa"/>
        </authorList>
    </citation>
    <scope>IDENTIFICATION</scope>
    <source>
        <strain evidence="13">Jacobina</strain>
    </source>
</reference>
<dbReference type="Pfam" id="PF17771">
    <property type="entry name" value="ADAMTS_CR_2"/>
    <property type="match status" value="1"/>
</dbReference>
<keyword evidence="12" id="KW-0401">Integrin</keyword>
<keyword evidence="8" id="KW-1015">Disulfide bond</keyword>
<dbReference type="InterPro" id="IPR001590">
    <property type="entry name" value="Peptidase_M12B"/>
</dbReference>
<evidence type="ECO:0000256" key="10">
    <source>
        <dbReference type="PROSITE-ProRule" id="PRU00276"/>
    </source>
</evidence>
<feature type="binding site" evidence="10">
    <location>
        <position position="369"/>
    </location>
    <ligand>
        <name>Zn(2+)</name>
        <dbReference type="ChEBI" id="CHEBI:29105"/>
        <note>catalytic</note>
    </ligand>
</feature>
<dbReference type="VEuPathDB" id="VectorBase:LLOJ006280"/>
<dbReference type="PANTHER" id="PTHR13723:SF294">
    <property type="entry name" value="A DISINTEGRIN AND METALLOPROTEINASE WITH THROMBOSPONDIN MOTIFS 7-LIKE PROTEIN"/>
    <property type="match status" value="1"/>
</dbReference>